<name>A0A7X3SK98_9FIRM</name>
<dbReference type="EMBL" id="WUQX01000001">
    <property type="protein sequence ID" value="MXP77171.1"/>
    <property type="molecule type" value="Genomic_DNA"/>
</dbReference>
<accession>A0A7X3SK98</accession>
<reference evidence="1 2" key="1">
    <citation type="submission" date="2019-12" db="EMBL/GenBank/DDBJ databases">
        <title>Sporaefaciens musculi gen. nov., sp. nov., a novel bacterium isolated from the caecum of an obese mouse.</title>
        <authorList>
            <person name="Rasmussen T.S."/>
            <person name="Streidl T."/>
            <person name="Hitch T.C.A."/>
            <person name="Wortmann E."/>
            <person name="Deptula P."/>
            <person name="Hansen M."/>
            <person name="Nielsen D.S."/>
            <person name="Clavel T."/>
            <person name="Vogensen F.K."/>
        </authorList>
    </citation>
    <scope>NUCLEOTIDE SEQUENCE [LARGE SCALE GENOMIC DNA]</scope>
    <source>
        <strain evidence="1 2">WCA-9-b2</strain>
    </source>
</reference>
<dbReference type="AlphaFoldDB" id="A0A7X3SK98"/>
<comment type="caution">
    <text evidence="1">The sequence shown here is derived from an EMBL/GenBank/DDBJ whole genome shotgun (WGS) entry which is preliminary data.</text>
</comment>
<protein>
    <submittedName>
        <fullName evidence="1">Uncharacterized protein</fullName>
    </submittedName>
</protein>
<sequence length="65" mass="7960">MRNDILGGISAIRYIAFREYSLKERRFYRKSVKDILQKENIFIKQPKNMYSRKKEKNKGVEIYEK</sequence>
<proteinExistence type="predicted"/>
<organism evidence="1 2">
    <name type="scientific">Sporofaciens musculi</name>
    <dbReference type="NCBI Taxonomy" id="2681861"/>
    <lineage>
        <taxon>Bacteria</taxon>
        <taxon>Bacillati</taxon>
        <taxon>Bacillota</taxon>
        <taxon>Clostridia</taxon>
        <taxon>Lachnospirales</taxon>
        <taxon>Lachnospiraceae</taxon>
        <taxon>Sporofaciens</taxon>
    </lineage>
</organism>
<evidence type="ECO:0000313" key="2">
    <source>
        <dbReference type="Proteomes" id="UP000460412"/>
    </source>
</evidence>
<dbReference type="RefSeq" id="WP_159752282.1">
    <property type="nucleotide sequence ID" value="NZ_WUQX01000001.1"/>
</dbReference>
<gene>
    <name evidence="1" type="ORF">GN277_17860</name>
</gene>
<evidence type="ECO:0000313" key="1">
    <source>
        <dbReference type="EMBL" id="MXP77171.1"/>
    </source>
</evidence>
<dbReference type="Proteomes" id="UP000460412">
    <property type="component" value="Unassembled WGS sequence"/>
</dbReference>
<keyword evidence="2" id="KW-1185">Reference proteome</keyword>